<dbReference type="SUPFAM" id="SSF54523">
    <property type="entry name" value="Pili subunits"/>
    <property type="match status" value="1"/>
</dbReference>
<comment type="caution">
    <text evidence="2">The sequence shown here is derived from an EMBL/GenBank/DDBJ whole genome shotgun (WGS) entry which is preliminary data.</text>
</comment>
<dbReference type="PROSITE" id="PS00409">
    <property type="entry name" value="PROKAR_NTER_METHYL"/>
    <property type="match status" value="1"/>
</dbReference>
<organism evidence="2 3">
    <name type="scientific">Candidatus Giovannonibacteria bacterium GW2011_GWB1_47_6b</name>
    <dbReference type="NCBI Taxonomy" id="1618655"/>
    <lineage>
        <taxon>Bacteria</taxon>
        <taxon>Candidatus Giovannoniibacteriota</taxon>
    </lineage>
</organism>
<keyword evidence="1" id="KW-0812">Transmembrane</keyword>
<evidence type="ECO:0000313" key="2">
    <source>
        <dbReference type="EMBL" id="KKU75901.1"/>
    </source>
</evidence>
<evidence type="ECO:0000256" key="1">
    <source>
        <dbReference type="SAM" id="Phobius"/>
    </source>
</evidence>
<dbReference type="InterPro" id="IPR012902">
    <property type="entry name" value="N_methyl_site"/>
</dbReference>
<evidence type="ECO:0000313" key="3">
    <source>
        <dbReference type="Proteomes" id="UP000034682"/>
    </source>
</evidence>
<accession>A0A0G1T254</accession>
<name>A0A0G1T254_9BACT</name>
<feature type="transmembrane region" description="Helical" evidence="1">
    <location>
        <begin position="12"/>
        <end position="33"/>
    </location>
</feature>
<dbReference type="AlphaFoldDB" id="A0A0G1T254"/>
<dbReference type="EMBL" id="LCOK01000040">
    <property type="protein sequence ID" value="KKU75901.1"/>
    <property type="molecule type" value="Genomic_DNA"/>
</dbReference>
<keyword evidence="1" id="KW-0472">Membrane</keyword>
<dbReference type="Proteomes" id="UP000034682">
    <property type="component" value="Unassembled WGS sequence"/>
</dbReference>
<gene>
    <name evidence="2" type="ORF">UY02_C0040G0006</name>
</gene>
<dbReference type="InterPro" id="IPR045584">
    <property type="entry name" value="Pilin-like"/>
</dbReference>
<proteinExistence type="predicted"/>
<sequence length="179" mass="19121">MSKFSPGAGFTLIELAVVAGITGFIASFVIINFSRGRLDLNETTNILVSDIRAAQTEAVSSVKYGGAIRCGYGIRYISLTSYAIYAGPDAAPPTSCAAQNRNFGAEDTDVSTKNFIDSRAEFKNSFNDVFFEPPDPKTYLNNNSALGLSQIITIGKKGGTCPQDCKTITIHTSGKIDVQ</sequence>
<keyword evidence="1" id="KW-1133">Transmembrane helix</keyword>
<reference evidence="2 3" key="1">
    <citation type="journal article" date="2015" name="Nature">
        <title>rRNA introns, odd ribosomes, and small enigmatic genomes across a large radiation of phyla.</title>
        <authorList>
            <person name="Brown C.T."/>
            <person name="Hug L.A."/>
            <person name="Thomas B.C."/>
            <person name="Sharon I."/>
            <person name="Castelle C.J."/>
            <person name="Singh A."/>
            <person name="Wilkins M.J."/>
            <person name="Williams K.H."/>
            <person name="Banfield J.F."/>
        </authorList>
    </citation>
    <scope>NUCLEOTIDE SEQUENCE [LARGE SCALE GENOMIC DNA]</scope>
</reference>
<protein>
    <submittedName>
        <fullName evidence="2">Uncharacterized protein</fullName>
    </submittedName>
</protein>